<reference evidence="2 3" key="2">
    <citation type="submission" date="2018-11" db="EMBL/GenBank/DDBJ databases">
        <authorList>
            <consortium name="Pathogen Informatics"/>
        </authorList>
    </citation>
    <scope>NUCLEOTIDE SEQUENCE [LARGE SCALE GENOMIC DNA]</scope>
    <source>
        <strain evidence="2 3">Egypt</strain>
    </source>
</reference>
<protein>
    <submittedName>
        <fullName evidence="4">CID domain-containing protein</fullName>
    </submittedName>
</protein>
<keyword evidence="3" id="KW-1185">Reference proteome</keyword>
<name>A0A183AYF6_9TREM</name>
<dbReference type="EMBL" id="UZAN01051935">
    <property type="protein sequence ID" value="VDP89207.1"/>
    <property type="molecule type" value="Genomic_DNA"/>
</dbReference>
<accession>A0A183AYF6</accession>
<organism evidence="4">
    <name type="scientific">Echinostoma caproni</name>
    <dbReference type="NCBI Taxonomy" id="27848"/>
    <lineage>
        <taxon>Eukaryota</taxon>
        <taxon>Metazoa</taxon>
        <taxon>Spiralia</taxon>
        <taxon>Lophotrochozoa</taxon>
        <taxon>Platyhelminthes</taxon>
        <taxon>Trematoda</taxon>
        <taxon>Digenea</taxon>
        <taxon>Plagiorchiida</taxon>
        <taxon>Echinostomata</taxon>
        <taxon>Echinostomatoidea</taxon>
        <taxon>Echinostomatidae</taxon>
        <taxon>Echinostoma</taxon>
    </lineage>
</organism>
<sequence length="141" mass="16024">MGGLFVDESALQIDDPFPSIAVQTLDSINKLIRDTRRMHQLTLLEDDATVHAVDESTKDATANDADEEMQSRVYPDQLHIVEEVMLRCIHLLATNNPKSRILSMEVLIEGCLTLRDERGNSVPRTRFCSLYILFLFCSHSF</sequence>
<dbReference type="Proteomes" id="UP000272942">
    <property type="component" value="Unassembled WGS sequence"/>
</dbReference>
<reference evidence="4" key="1">
    <citation type="submission" date="2016-06" db="UniProtKB">
        <authorList>
            <consortium name="WormBaseParasite"/>
        </authorList>
    </citation>
    <scope>IDENTIFICATION</scope>
</reference>
<evidence type="ECO:0000313" key="2">
    <source>
        <dbReference type="EMBL" id="VDP89207.1"/>
    </source>
</evidence>
<dbReference type="Pfam" id="PF24181">
    <property type="entry name" value="TPR_TTI1_C"/>
    <property type="match status" value="1"/>
</dbReference>
<evidence type="ECO:0000313" key="4">
    <source>
        <dbReference type="WBParaSite" id="ECPE_0001202601-mRNA-1"/>
    </source>
</evidence>
<evidence type="ECO:0000259" key="1">
    <source>
        <dbReference type="Pfam" id="PF24181"/>
    </source>
</evidence>
<gene>
    <name evidence="2" type="ORF">ECPE_LOCUS11991</name>
</gene>
<evidence type="ECO:0000313" key="3">
    <source>
        <dbReference type="Proteomes" id="UP000272942"/>
    </source>
</evidence>
<dbReference type="InterPro" id="IPR057567">
    <property type="entry name" value="TPR_TTI1_C"/>
</dbReference>
<proteinExistence type="predicted"/>
<feature type="domain" description="TTI1 C-terminal TPR" evidence="1">
    <location>
        <begin position="43"/>
        <end position="121"/>
    </location>
</feature>
<dbReference type="WBParaSite" id="ECPE_0001202601-mRNA-1">
    <property type="protein sequence ID" value="ECPE_0001202601-mRNA-1"/>
    <property type="gene ID" value="ECPE_0001202601"/>
</dbReference>
<dbReference type="OrthoDB" id="49511at2759"/>
<dbReference type="AlphaFoldDB" id="A0A183AYF6"/>